<dbReference type="AlphaFoldDB" id="A0A8X6Q513"/>
<gene>
    <name evidence="1" type="ORF">NPIL_445271</name>
</gene>
<dbReference type="OrthoDB" id="6429785at2759"/>
<accession>A0A8X6Q513</accession>
<proteinExistence type="predicted"/>
<organism evidence="1 2">
    <name type="scientific">Nephila pilipes</name>
    <name type="common">Giant wood spider</name>
    <name type="synonym">Nephila maculata</name>
    <dbReference type="NCBI Taxonomy" id="299642"/>
    <lineage>
        <taxon>Eukaryota</taxon>
        <taxon>Metazoa</taxon>
        <taxon>Ecdysozoa</taxon>
        <taxon>Arthropoda</taxon>
        <taxon>Chelicerata</taxon>
        <taxon>Arachnida</taxon>
        <taxon>Araneae</taxon>
        <taxon>Araneomorphae</taxon>
        <taxon>Entelegynae</taxon>
        <taxon>Araneoidea</taxon>
        <taxon>Nephilidae</taxon>
        <taxon>Nephila</taxon>
    </lineage>
</organism>
<keyword evidence="2" id="KW-1185">Reference proteome</keyword>
<evidence type="ECO:0000313" key="1">
    <source>
        <dbReference type="EMBL" id="GFT96463.1"/>
    </source>
</evidence>
<dbReference type="Proteomes" id="UP000887013">
    <property type="component" value="Unassembled WGS sequence"/>
</dbReference>
<protein>
    <submittedName>
        <fullName evidence="1">Uncharacterized protein</fullName>
    </submittedName>
</protein>
<sequence>MNGKTVELQWILLYVDIDGNERADLLDKRGTKSHIDKSCGNIANDWKEFSHRPHKEAVANFRLKTRHDSLQNI</sequence>
<dbReference type="EMBL" id="BMAW01075380">
    <property type="protein sequence ID" value="GFT96463.1"/>
    <property type="molecule type" value="Genomic_DNA"/>
</dbReference>
<evidence type="ECO:0000313" key="2">
    <source>
        <dbReference type="Proteomes" id="UP000887013"/>
    </source>
</evidence>
<comment type="caution">
    <text evidence="1">The sequence shown here is derived from an EMBL/GenBank/DDBJ whole genome shotgun (WGS) entry which is preliminary data.</text>
</comment>
<reference evidence="1" key="1">
    <citation type="submission" date="2020-08" db="EMBL/GenBank/DDBJ databases">
        <title>Multicomponent nature underlies the extraordinary mechanical properties of spider dragline silk.</title>
        <authorList>
            <person name="Kono N."/>
            <person name="Nakamura H."/>
            <person name="Mori M."/>
            <person name="Yoshida Y."/>
            <person name="Ohtoshi R."/>
            <person name="Malay A.D."/>
            <person name="Moran D.A.P."/>
            <person name="Tomita M."/>
            <person name="Numata K."/>
            <person name="Arakawa K."/>
        </authorList>
    </citation>
    <scope>NUCLEOTIDE SEQUENCE</scope>
</reference>
<name>A0A8X6Q513_NEPPI</name>